<dbReference type="GO" id="GO:0055085">
    <property type="term" value="P:transmembrane transport"/>
    <property type="evidence" value="ECO:0007669"/>
    <property type="project" value="InterPro"/>
</dbReference>
<evidence type="ECO:0000256" key="6">
    <source>
        <dbReference type="SAM" id="Phobius"/>
    </source>
</evidence>
<reference evidence="7 8" key="1">
    <citation type="submission" date="2014-04" db="EMBL/GenBank/DDBJ databases">
        <title>Evolutionary Origins and Diversification of the Mycorrhizal Mutualists.</title>
        <authorList>
            <consortium name="DOE Joint Genome Institute"/>
            <consortium name="Mycorrhizal Genomics Consortium"/>
            <person name="Kohler A."/>
            <person name="Kuo A."/>
            <person name="Nagy L.G."/>
            <person name="Floudas D."/>
            <person name="Copeland A."/>
            <person name="Barry K.W."/>
            <person name="Cichocki N."/>
            <person name="Veneault-Fourrey C."/>
            <person name="LaButti K."/>
            <person name="Lindquist E.A."/>
            <person name="Lipzen A."/>
            <person name="Lundell T."/>
            <person name="Morin E."/>
            <person name="Murat C."/>
            <person name="Riley R."/>
            <person name="Ohm R."/>
            <person name="Sun H."/>
            <person name="Tunlid A."/>
            <person name="Henrissat B."/>
            <person name="Grigoriev I.V."/>
            <person name="Hibbett D.S."/>
            <person name="Martin F."/>
        </authorList>
    </citation>
    <scope>NUCLEOTIDE SEQUENCE [LARGE SCALE GENOMIC DNA]</scope>
    <source>
        <strain evidence="7 8">Koide BX008</strain>
    </source>
</reference>
<feature type="compositionally biased region" description="Basic and acidic residues" evidence="5">
    <location>
        <begin position="220"/>
        <end position="229"/>
    </location>
</feature>
<evidence type="ECO:0000313" key="8">
    <source>
        <dbReference type="Proteomes" id="UP000054549"/>
    </source>
</evidence>
<keyword evidence="3 6" id="KW-1133">Transmembrane helix</keyword>
<evidence type="ECO:0000256" key="2">
    <source>
        <dbReference type="ARBA" id="ARBA00022692"/>
    </source>
</evidence>
<feature type="transmembrane region" description="Helical" evidence="6">
    <location>
        <begin position="116"/>
        <end position="138"/>
    </location>
</feature>
<proteinExistence type="predicted"/>
<dbReference type="OrthoDB" id="435607at2759"/>
<dbReference type="Proteomes" id="UP000054549">
    <property type="component" value="Unassembled WGS sequence"/>
</dbReference>
<feature type="transmembrane region" description="Helical" evidence="6">
    <location>
        <begin position="445"/>
        <end position="465"/>
    </location>
</feature>
<dbReference type="EMBL" id="KN818243">
    <property type="protein sequence ID" value="KIL65221.1"/>
    <property type="molecule type" value="Genomic_DNA"/>
</dbReference>
<dbReference type="PANTHER" id="PTHR31274:SF1">
    <property type="entry name" value="AGL149CP"/>
    <property type="match status" value="1"/>
</dbReference>
<feature type="transmembrane region" description="Helical" evidence="6">
    <location>
        <begin position="153"/>
        <end position="172"/>
    </location>
</feature>
<evidence type="ECO:0000256" key="5">
    <source>
        <dbReference type="SAM" id="MobiDB-lite"/>
    </source>
</evidence>
<protein>
    <recommendedName>
        <fullName evidence="9">Auxin efflux carrier</fullName>
    </recommendedName>
</protein>
<dbReference type="GO" id="GO:0016020">
    <property type="term" value="C:membrane"/>
    <property type="evidence" value="ECO:0007669"/>
    <property type="project" value="UniProtKB-SubCell"/>
</dbReference>
<feature type="region of interest" description="Disordered" evidence="5">
    <location>
        <begin position="218"/>
        <end position="243"/>
    </location>
</feature>
<accession>A0A0C2X7E3</accession>
<dbReference type="STRING" id="946122.A0A0C2X7E3"/>
<name>A0A0C2X7E3_AMAMK</name>
<organism evidence="7 8">
    <name type="scientific">Amanita muscaria (strain Koide BX008)</name>
    <dbReference type="NCBI Taxonomy" id="946122"/>
    <lineage>
        <taxon>Eukaryota</taxon>
        <taxon>Fungi</taxon>
        <taxon>Dikarya</taxon>
        <taxon>Basidiomycota</taxon>
        <taxon>Agaricomycotina</taxon>
        <taxon>Agaricomycetes</taxon>
        <taxon>Agaricomycetidae</taxon>
        <taxon>Agaricales</taxon>
        <taxon>Pluteineae</taxon>
        <taxon>Amanitaceae</taxon>
        <taxon>Amanita</taxon>
    </lineage>
</organism>
<feature type="transmembrane region" description="Helical" evidence="6">
    <location>
        <begin position="80"/>
        <end position="104"/>
    </location>
</feature>
<comment type="subcellular location">
    <subcellularLocation>
        <location evidence="1">Membrane</location>
        <topology evidence="1">Multi-pass membrane protein</topology>
    </subcellularLocation>
</comment>
<dbReference type="InterPro" id="IPR040254">
    <property type="entry name" value="Ecm3-like"/>
</dbReference>
<evidence type="ECO:0000256" key="1">
    <source>
        <dbReference type="ARBA" id="ARBA00004141"/>
    </source>
</evidence>
<feature type="transmembrane region" description="Helical" evidence="6">
    <location>
        <begin position="485"/>
        <end position="505"/>
    </location>
</feature>
<keyword evidence="8" id="KW-1185">Reference proteome</keyword>
<keyword evidence="4 6" id="KW-0472">Membrane</keyword>
<feature type="transmembrane region" description="Helical" evidence="6">
    <location>
        <begin position="45"/>
        <end position="68"/>
    </location>
</feature>
<sequence>MADPKVLTTGTAPIAIGTIIWLAVKPLIRLLICLLSGIILTKRDLFPAAAARTIGQIIINVCFPFLLFSKIVPAFDSSNIHFIGPLALVAVLYHVIGIAIAWSIKQFCWVPHRFRYGFLAAGAWSNIGDIPTAVLLGLTSSPPFNSSTDPNTAIAYLSVFLIVFNITVFSCGGHKLVLMDFQGPDLDAEQDRALTQIRRRHIFRRLCDLRGTVPLGTVKPDPEHVHRNSDPVSSTDDQEKFEADHRVPVPAEITEVRADSPTPTIIDIVVDSKHEKHTNDCAVPTPSRITKLTSFLDHVFKSLLSPPSLSILIAIPISIVVPLKALFLPVNQQNIVIPTLPDGQPPLSFLLDAAQFIGSAAVPLGLICLGSALARLHLPAPPNASLSPSSSSPSRSARFFNSLKGLPLTSITLLALSKLILVPIFGMLIVQSLVSHNIIPKDDKVLRLVCLICACLPTSTTQVYLTQVYSGTGQVEWLGAYLVPQYVLMVLTMTVYIGLVLKMLFG</sequence>
<keyword evidence="2 6" id="KW-0812">Transmembrane</keyword>
<evidence type="ECO:0008006" key="9">
    <source>
        <dbReference type="Google" id="ProtNLM"/>
    </source>
</evidence>
<evidence type="ECO:0000313" key="7">
    <source>
        <dbReference type="EMBL" id="KIL65221.1"/>
    </source>
</evidence>
<evidence type="ECO:0000256" key="4">
    <source>
        <dbReference type="ARBA" id="ARBA00023136"/>
    </source>
</evidence>
<dbReference type="Pfam" id="PF03547">
    <property type="entry name" value="Mem_trans"/>
    <property type="match status" value="1"/>
</dbReference>
<feature type="transmembrane region" description="Helical" evidence="6">
    <location>
        <begin position="6"/>
        <end position="24"/>
    </location>
</feature>
<feature type="transmembrane region" description="Helical" evidence="6">
    <location>
        <begin position="411"/>
        <end position="433"/>
    </location>
</feature>
<dbReference type="InterPro" id="IPR004776">
    <property type="entry name" value="Mem_transp_PIN-like"/>
</dbReference>
<dbReference type="PANTHER" id="PTHR31274">
    <property type="entry name" value="PROTEIN ECM3"/>
    <property type="match status" value="1"/>
</dbReference>
<dbReference type="HOGENOM" id="CLU_021924_1_0_1"/>
<dbReference type="AlphaFoldDB" id="A0A0C2X7E3"/>
<gene>
    <name evidence="7" type="ORF">M378DRAFT_77103</name>
</gene>
<evidence type="ECO:0000256" key="3">
    <source>
        <dbReference type="ARBA" id="ARBA00022989"/>
    </source>
</evidence>
<dbReference type="InParanoid" id="A0A0C2X7E3"/>